<feature type="region of interest" description="Disordered" evidence="1">
    <location>
        <begin position="1"/>
        <end position="20"/>
    </location>
</feature>
<name>A0AAE8F4M0_XANVA</name>
<dbReference type="KEGG" id="xva:C7V42_02235"/>
<evidence type="ECO:0000313" key="3">
    <source>
        <dbReference type="Proteomes" id="UP000284283"/>
    </source>
</evidence>
<evidence type="ECO:0000313" key="2">
    <source>
        <dbReference type="EMBL" id="RNK98528.1"/>
    </source>
</evidence>
<protein>
    <submittedName>
        <fullName evidence="2">Uncharacterized protein</fullName>
    </submittedName>
</protein>
<dbReference type="EMBL" id="PYTT01000152">
    <property type="protein sequence ID" value="RNK98528.1"/>
    <property type="molecule type" value="Genomic_DNA"/>
</dbReference>
<accession>A0AAE8F4M0</accession>
<reference evidence="2 3" key="1">
    <citation type="submission" date="2018-03" db="EMBL/GenBank/DDBJ databases">
        <authorList>
            <person name="Wu G."/>
        </authorList>
    </citation>
    <scope>NUCLEOTIDE SEQUENCE [LARGE SCALE GENOMIC DNA]</scope>
    <source>
        <strain evidence="2 3">SAM-118</strain>
    </source>
</reference>
<organism evidence="2 3">
    <name type="scientific">Xanthomonas vasicola pv. vasculorum</name>
    <dbReference type="NCBI Taxonomy" id="325776"/>
    <lineage>
        <taxon>Bacteria</taxon>
        <taxon>Pseudomonadati</taxon>
        <taxon>Pseudomonadota</taxon>
        <taxon>Gammaproteobacteria</taxon>
        <taxon>Lysobacterales</taxon>
        <taxon>Lysobacteraceae</taxon>
        <taxon>Xanthomonas</taxon>
    </lineage>
</organism>
<sequence>MNPMLQGLAPASHSRLNRSRANKGVRLDPWVRVEGEHDPGAGVLDTRSRRERYLEDHKPEEVSPEDVKLKDYKYRSSVENRELRIETNAREVAAALYGNRHTTPMTKEIKGLLKKGSRTYTKIRGNENDMKKEGALAVKQYETFERDARATKVNYDHKPLRASETVRRQRLRELEAAAAEKDQGGASSSGG</sequence>
<gene>
    <name evidence="2" type="ORF">C9386_18350</name>
</gene>
<comment type="caution">
    <text evidence="2">The sequence shown here is derived from an EMBL/GenBank/DDBJ whole genome shotgun (WGS) entry which is preliminary data.</text>
</comment>
<dbReference type="Proteomes" id="UP000284283">
    <property type="component" value="Unassembled WGS sequence"/>
</dbReference>
<evidence type="ECO:0000256" key="1">
    <source>
        <dbReference type="SAM" id="MobiDB-lite"/>
    </source>
</evidence>
<dbReference type="NCBIfam" id="NF041376">
    <property type="entry name" value="XopW"/>
    <property type="match status" value="1"/>
</dbReference>
<dbReference type="AlphaFoldDB" id="A0AAE8F4M0"/>
<proteinExistence type="predicted"/>